<proteinExistence type="predicted"/>
<reference evidence="2 3" key="1">
    <citation type="submission" date="2019-12" db="EMBL/GenBank/DDBJ databases">
        <title>Chromosome-level assembly of the Caenorhabditis remanei genome.</title>
        <authorList>
            <person name="Teterina A.A."/>
            <person name="Willis J.H."/>
            <person name="Phillips P.C."/>
        </authorList>
    </citation>
    <scope>NUCLEOTIDE SEQUENCE [LARGE SCALE GENOMIC DNA]</scope>
    <source>
        <strain evidence="2 3">PX506</strain>
        <tissue evidence="2">Whole organism</tissue>
    </source>
</reference>
<dbReference type="GO" id="GO:0042048">
    <property type="term" value="P:olfactory behavior"/>
    <property type="evidence" value="ECO:0007669"/>
    <property type="project" value="TreeGrafter"/>
</dbReference>
<evidence type="ECO:0000313" key="2">
    <source>
        <dbReference type="EMBL" id="KAF1753587.1"/>
    </source>
</evidence>
<dbReference type="GO" id="GO:0005886">
    <property type="term" value="C:plasma membrane"/>
    <property type="evidence" value="ECO:0007669"/>
    <property type="project" value="TreeGrafter"/>
</dbReference>
<organism evidence="2 3">
    <name type="scientific">Caenorhabditis remanei</name>
    <name type="common">Caenorhabditis vulgaris</name>
    <dbReference type="NCBI Taxonomy" id="31234"/>
    <lineage>
        <taxon>Eukaryota</taxon>
        <taxon>Metazoa</taxon>
        <taxon>Ecdysozoa</taxon>
        <taxon>Nematoda</taxon>
        <taxon>Chromadorea</taxon>
        <taxon>Rhabditida</taxon>
        <taxon>Rhabditina</taxon>
        <taxon>Rhabditomorpha</taxon>
        <taxon>Rhabditoidea</taxon>
        <taxon>Rhabditidae</taxon>
        <taxon>Peloderinae</taxon>
        <taxon>Caenorhabditis</taxon>
    </lineage>
</organism>
<keyword evidence="1" id="KW-1133">Transmembrane helix</keyword>
<feature type="transmembrane region" description="Helical" evidence="1">
    <location>
        <begin position="59"/>
        <end position="82"/>
    </location>
</feature>
<dbReference type="PANTHER" id="PTHR22943">
    <property type="entry name" value="7-TRANSMEMBRANE DOMAIN RECEPTOR C.ELEGANS"/>
    <property type="match status" value="1"/>
</dbReference>
<evidence type="ECO:0000256" key="1">
    <source>
        <dbReference type="SAM" id="Phobius"/>
    </source>
</evidence>
<evidence type="ECO:0008006" key="4">
    <source>
        <dbReference type="Google" id="ProtNLM"/>
    </source>
</evidence>
<dbReference type="KEGG" id="crq:GCK72_020144"/>
<dbReference type="SUPFAM" id="SSF81321">
    <property type="entry name" value="Family A G protein-coupled receptor-like"/>
    <property type="match status" value="1"/>
</dbReference>
<dbReference type="CTD" id="9820010"/>
<dbReference type="GO" id="GO:0038022">
    <property type="term" value="F:G protein-coupled olfactory receptor activity"/>
    <property type="evidence" value="ECO:0007669"/>
    <property type="project" value="TreeGrafter"/>
</dbReference>
<dbReference type="InterPro" id="IPR019428">
    <property type="entry name" value="7TM_GPCR_serpentine_rcpt_Str"/>
</dbReference>
<dbReference type="AlphaFoldDB" id="A0A6A5GEB6"/>
<name>A0A6A5GEB6_CAERE</name>
<keyword evidence="1" id="KW-0812">Transmembrane</keyword>
<dbReference type="Proteomes" id="UP000483820">
    <property type="component" value="Chromosome V"/>
</dbReference>
<evidence type="ECO:0000313" key="3">
    <source>
        <dbReference type="Proteomes" id="UP000483820"/>
    </source>
</evidence>
<sequence length="179" mass="19626">MGMLLCGPNQETTELVSETILESFGEPIEHFEYLGGPMYDISKNGTITPNYHFLSAAGFMTATVSVSFAIIIFCAVKCYSIIKKMISSTTISSKSRSLQSQLFYALVTQIIIPTIVLDLPLTIFFALNLANNGIEGNSGYLSFIVTLYPNVSPRKLILKNWPQLLICITGTQVPMANLA</sequence>
<feature type="transmembrane region" description="Helical" evidence="1">
    <location>
        <begin position="102"/>
        <end position="127"/>
    </location>
</feature>
<dbReference type="PANTHER" id="PTHR22943:SF89">
    <property type="entry name" value="SEVEN TM RECEPTOR"/>
    <property type="match status" value="1"/>
</dbReference>
<comment type="caution">
    <text evidence="2">The sequence shown here is derived from an EMBL/GenBank/DDBJ whole genome shotgun (WGS) entry which is preliminary data.</text>
</comment>
<keyword evidence="1" id="KW-0472">Membrane</keyword>
<gene>
    <name evidence="2" type="ORF">GCK72_020144</name>
</gene>
<protein>
    <recommendedName>
        <fullName evidence="4">G protein-coupled receptor</fullName>
    </recommendedName>
</protein>
<dbReference type="EMBL" id="WUAV01000005">
    <property type="protein sequence ID" value="KAF1753587.1"/>
    <property type="molecule type" value="Genomic_DNA"/>
</dbReference>
<accession>A0A6A5GEB6</accession>
<dbReference type="GeneID" id="9820010"/>
<dbReference type="Pfam" id="PF10326">
    <property type="entry name" value="7TM_GPCR_Str"/>
    <property type="match status" value="1"/>
</dbReference>
<dbReference type="RefSeq" id="XP_053582321.1">
    <property type="nucleotide sequence ID" value="XM_053733408.1"/>
</dbReference>